<evidence type="ECO:0000313" key="2">
    <source>
        <dbReference type="EMBL" id="UKK00597.2"/>
    </source>
</evidence>
<feature type="transmembrane region" description="Helical" evidence="1">
    <location>
        <begin position="168"/>
        <end position="188"/>
    </location>
</feature>
<keyword evidence="1" id="KW-0472">Membrane</keyword>
<feature type="transmembrane region" description="Helical" evidence="1">
    <location>
        <begin position="55"/>
        <end position="78"/>
    </location>
</feature>
<feature type="transmembrane region" description="Helical" evidence="1">
    <location>
        <begin position="90"/>
        <end position="110"/>
    </location>
</feature>
<dbReference type="Proteomes" id="UP000244811">
    <property type="component" value="Chromosome 1"/>
</dbReference>
<proteinExistence type="predicted"/>
<name>A0A976M9W0_THEOR</name>
<reference evidence="2" key="1">
    <citation type="submission" date="2022-07" db="EMBL/GenBank/DDBJ databases">
        <title>Evaluation of T. orientalis genome assembly methods using nanopore sequencing and analysis of variation between genomes.</title>
        <authorList>
            <person name="Yam J."/>
            <person name="Micallef M.L."/>
            <person name="Liu M."/>
            <person name="Djordjevic S.P."/>
            <person name="Bogema D.R."/>
            <person name="Jenkins C."/>
        </authorList>
    </citation>
    <scope>NUCLEOTIDE SEQUENCE</scope>
    <source>
        <strain evidence="2">Goon Nure</strain>
    </source>
</reference>
<keyword evidence="1" id="KW-1133">Transmembrane helix</keyword>
<organism evidence="2 3">
    <name type="scientific">Theileria orientalis</name>
    <dbReference type="NCBI Taxonomy" id="68886"/>
    <lineage>
        <taxon>Eukaryota</taxon>
        <taxon>Sar</taxon>
        <taxon>Alveolata</taxon>
        <taxon>Apicomplexa</taxon>
        <taxon>Aconoidasida</taxon>
        <taxon>Piroplasmida</taxon>
        <taxon>Theileriidae</taxon>
        <taxon>Theileria</taxon>
    </lineage>
</organism>
<evidence type="ECO:0000313" key="3">
    <source>
        <dbReference type="Proteomes" id="UP000244811"/>
    </source>
</evidence>
<dbReference type="AlphaFoldDB" id="A0A976M9W0"/>
<protein>
    <submittedName>
        <fullName evidence="2">Uncharacterized protein</fullName>
    </submittedName>
</protein>
<dbReference type="EMBL" id="CP056069">
    <property type="protein sequence ID" value="UKK00597.2"/>
    <property type="molecule type" value="Genomic_DNA"/>
</dbReference>
<gene>
    <name evidence="2" type="ORF">MACK_000671</name>
</gene>
<sequence>MARNLGWEYVKRRSSIKIFSTVFKYHCILMFLVTVLNVMLFNVFRFLITSARSPIVNFLNVFINVAPSFVFLILLFYLKHISFKGCFVNSFYLDIFSFSSIILVILSVLFTANSFIKLKVTEFRLCFVLTGCFLHYLRVKRQNLEVSRVLDRQNVASVRLRSYLVKNLFHCILSYLMTLSLFGVMQLVHLAGQSTFPSLDTLKYNNLLTSFVYDVNYFLSQLPCTSNYYHFSFSFLEKLELFLALLWTLALCDYYLDMMNVESTHMDVDLMKSLDAMPIHNQSSLQDEILFARAAYNYSKNISYTLNNLTMKYVSNPPSLKMPEEEMMRSRRSYIQPFRKLTSAPGFKNSINLTAYDLDSKKDRYQLDLVVYKMLVDNSLNFWSNYVNSCLETMEESRLNLHHLVDYPFTKDQKINILDENLQTYKDARSRGFYTSFQSFLIHVASYFNCFHRSKTLSTNLVNMLLLCIVYLRGITSWLCIANMIGTDHNKVKFVAKDVILHSLKIHKTISTLNTASIPTHIRSYLETLNTDINSTLKKLAVFTETLLYSKFDTSFETFRQLEHLFNNRRPST</sequence>
<accession>A0A976M9W0</accession>
<keyword evidence="1" id="KW-0812">Transmembrane</keyword>
<evidence type="ECO:0000256" key="1">
    <source>
        <dbReference type="SAM" id="Phobius"/>
    </source>
</evidence>
<feature type="transmembrane region" description="Helical" evidence="1">
    <location>
        <begin position="21"/>
        <end position="43"/>
    </location>
</feature>